<feature type="compositionally biased region" description="Low complexity" evidence="1">
    <location>
        <begin position="49"/>
        <end position="66"/>
    </location>
</feature>
<protein>
    <submittedName>
        <fullName evidence="2">Uncharacterized protein</fullName>
    </submittedName>
</protein>
<gene>
    <name evidence="2" type="ORF">CCAM_LOCUS8296</name>
</gene>
<dbReference type="EMBL" id="OOIL02000559">
    <property type="protein sequence ID" value="VFQ66520.1"/>
    <property type="molecule type" value="Genomic_DNA"/>
</dbReference>
<evidence type="ECO:0000313" key="2">
    <source>
        <dbReference type="EMBL" id="VFQ66520.1"/>
    </source>
</evidence>
<feature type="compositionally biased region" description="Polar residues" evidence="1">
    <location>
        <begin position="34"/>
        <end position="43"/>
    </location>
</feature>
<name>A0A484KMG5_9ASTE</name>
<keyword evidence="3" id="KW-1185">Reference proteome</keyword>
<organism evidence="2 3">
    <name type="scientific">Cuscuta campestris</name>
    <dbReference type="NCBI Taxonomy" id="132261"/>
    <lineage>
        <taxon>Eukaryota</taxon>
        <taxon>Viridiplantae</taxon>
        <taxon>Streptophyta</taxon>
        <taxon>Embryophyta</taxon>
        <taxon>Tracheophyta</taxon>
        <taxon>Spermatophyta</taxon>
        <taxon>Magnoliopsida</taxon>
        <taxon>eudicotyledons</taxon>
        <taxon>Gunneridae</taxon>
        <taxon>Pentapetalae</taxon>
        <taxon>asterids</taxon>
        <taxon>lamiids</taxon>
        <taxon>Solanales</taxon>
        <taxon>Convolvulaceae</taxon>
        <taxon>Cuscuteae</taxon>
        <taxon>Cuscuta</taxon>
        <taxon>Cuscuta subgen. Grammica</taxon>
        <taxon>Cuscuta sect. Cleistogrammica</taxon>
    </lineage>
</organism>
<evidence type="ECO:0000313" key="3">
    <source>
        <dbReference type="Proteomes" id="UP000595140"/>
    </source>
</evidence>
<reference evidence="2 3" key="1">
    <citation type="submission" date="2018-04" db="EMBL/GenBank/DDBJ databases">
        <authorList>
            <person name="Vogel A."/>
        </authorList>
    </citation>
    <scope>NUCLEOTIDE SEQUENCE [LARGE SCALE GENOMIC DNA]</scope>
</reference>
<sequence>MRAQPHQRELGLINSSSASSTQAQPHQRELGLIHSSSASSVQAQPRPPRGVLELGLGLGHLVKGPKTPNGAEHGHYSPLPRNSSSA</sequence>
<feature type="compositionally biased region" description="Polar residues" evidence="1">
    <location>
        <begin position="13"/>
        <end position="25"/>
    </location>
</feature>
<accession>A0A484KMG5</accession>
<feature type="region of interest" description="Disordered" evidence="1">
    <location>
        <begin position="1"/>
        <end position="86"/>
    </location>
</feature>
<evidence type="ECO:0000256" key="1">
    <source>
        <dbReference type="SAM" id="MobiDB-lite"/>
    </source>
</evidence>
<proteinExistence type="predicted"/>
<dbReference type="Proteomes" id="UP000595140">
    <property type="component" value="Unassembled WGS sequence"/>
</dbReference>
<dbReference type="AlphaFoldDB" id="A0A484KMG5"/>